<evidence type="ECO:0000313" key="2">
    <source>
        <dbReference type="Proteomes" id="UP001501352"/>
    </source>
</evidence>
<proteinExistence type="predicted"/>
<keyword evidence="2" id="KW-1185">Reference proteome</keyword>
<dbReference type="RefSeq" id="WP_343790149.1">
    <property type="nucleotide sequence ID" value="NZ_BAAAGA010000001.1"/>
</dbReference>
<sequence>MTPPAEIVPADDVPEGLIAIADETTVRAEVAAWREKVLRPPNLWDKATRGTQDRINRIIPERVHTIVTAGVEAMTKGILFGSDLLKAKPAPEGSLATRELRARAAIRVYRNTASVEGGVAGAGGFVLAAADFPALMAIKVRMLGDIVAAYGWGGGSLRERLFVLHIFHLAFASARRRPEALKDLENWLADIDQPVEITEYDWRTFQIEYRDYIDLAKMAQLIPVVGAPIGAVVNWRLVERLGETAIMACRMRWMAESGKFSSATVP</sequence>
<name>A0ABN1GL50_9CAUL</name>
<dbReference type="EMBL" id="BAAAGA010000001">
    <property type="protein sequence ID" value="GAA0613818.1"/>
    <property type="molecule type" value="Genomic_DNA"/>
</dbReference>
<dbReference type="PANTHER" id="PTHR41260">
    <property type="entry name" value="PROTEIN ECSC"/>
    <property type="match status" value="1"/>
</dbReference>
<organism evidence="1 2">
    <name type="scientific">Brevundimonas kwangchunensis</name>
    <dbReference type="NCBI Taxonomy" id="322163"/>
    <lineage>
        <taxon>Bacteria</taxon>
        <taxon>Pseudomonadati</taxon>
        <taxon>Pseudomonadota</taxon>
        <taxon>Alphaproteobacteria</taxon>
        <taxon>Caulobacterales</taxon>
        <taxon>Caulobacteraceae</taxon>
        <taxon>Brevundimonas</taxon>
    </lineage>
</organism>
<accession>A0ABN1GL50</accession>
<protein>
    <submittedName>
        <fullName evidence="1">EcsC family protein</fullName>
    </submittedName>
</protein>
<comment type="caution">
    <text evidence="1">The sequence shown here is derived from an EMBL/GenBank/DDBJ whole genome shotgun (WGS) entry which is preliminary data.</text>
</comment>
<dbReference type="Pfam" id="PF12787">
    <property type="entry name" value="EcsC"/>
    <property type="match status" value="1"/>
</dbReference>
<reference evidence="2" key="1">
    <citation type="journal article" date="2019" name="Int. J. Syst. Evol. Microbiol.">
        <title>The Global Catalogue of Microorganisms (GCM) 10K type strain sequencing project: providing services to taxonomists for standard genome sequencing and annotation.</title>
        <authorList>
            <consortium name="The Broad Institute Genomics Platform"/>
            <consortium name="The Broad Institute Genome Sequencing Center for Infectious Disease"/>
            <person name="Wu L."/>
            <person name="Ma J."/>
        </authorList>
    </citation>
    <scope>NUCLEOTIDE SEQUENCE [LARGE SCALE GENOMIC DNA]</scope>
    <source>
        <strain evidence="2">JCM 12928</strain>
    </source>
</reference>
<dbReference type="Proteomes" id="UP001501352">
    <property type="component" value="Unassembled WGS sequence"/>
</dbReference>
<gene>
    <name evidence="1" type="ORF">GCM10009422_05980</name>
</gene>
<evidence type="ECO:0000313" key="1">
    <source>
        <dbReference type="EMBL" id="GAA0613818.1"/>
    </source>
</evidence>
<dbReference type="PANTHER" id="PTHR41260:SF1">
    <property type="entry name" value="PROTEIN ECSC"/>
    <property type="match status" value="1"/>
</dbReference>
<dbReference type="InterPro" id="IPR024787">
    <property type="entry name" value="EcsC"/>
</dbReference>